<dbReference type="PANTHER" id="PTHR24104:SF25">
    <property type="entry name" value="PROTEIN LIN-41"/>
    <property type="match status" value="1"/>
</dbReference>
<organism evidence="2 3">
    <name type="scientific">Granulicella rosea</name>
    <dbReference type="NCBI Taxonomy" id="474952"/>
    <lineage>
        <taxon>Bacteria</taxon>
        <taxon>Pseudomonadati</taxon>
        <taxon>Acidobacteriota</taxon>
        <taxon>Terriglobia</taxon>
        <taxon>Terriglobales</taxon>
        <taxon>Acidobacteriaceae</taxon>
        <taxon>Granulicella</taxon>
    </lineage>
</organism>
<dbReference type="InterPro" id="IPR050952">
    <property type="entry name" value="TRIM-NHL_E3_ligases"/>
</dbReference>
<dbReference type="PROSITE" id="PS51257">
    <property type="entry name" value="PROKAR_LIPOPROTEIN"/>
    <property type="match status" value="1"/>
</dbReference>
<dbReference type="Gene3D" id="2.120.10.30">
    <property type="entry name" value="TolB, C-terminal domain"/>
    <property type="match status" value="2"/>
</dbReference>
<name>A0A239DGN1_9BACT</name>
<dbReference type="GO" id="GO:0008270">
    <property type="term" value="F:zinc ion binding"/>
    <property type="evidence" value="ECO:0007669"/>
    <property type="project" value="UniProtKB-KW"/>
</dbReference>
<dbReference type="CDD" id="cd05819">
    <property type="entry name" value="NHL"/>
    <property type="match status" value="1"/>
</dbReference>
<dbReference type="InterPro" id="IPR011042">
    <property type="entry name" value="6-blade_b-propeller_TolB-like"/>
</dbReference>
<reference evidence="2 3" key="1">
    <citation type="submission" date="2017-06" db="EMBL/GenBank/DDBJ databases">
        <authorList>
            <person name="Kim H.J."/>
            <person name="Triplett B.A."/>
        </authorList>
    </citation>
    <scope>NUCLEOTIDE SEQUENCE [LARGE SCALE GENOMIC DNA]</scope>
    <source>
        <strain evidence="2 3">DSM 18704</strain>
    </source>
</reference>
<dbReference type="EMBL" id="FZOU01000001">
    <property type="protein sequence ID" value="SNS30933.1"/>
    <property type="molecule type" value="Genomic_DNA"/>
</dbReference>
<keyword evidence="3" id="KW-1185">Reference proteome</keyword>
<keyword evidence="1" id="KW-0732">Signal</keyword>
<dbReference type="PANTHER" id="PTHR24104">
    <property type="entry name" value="E3 UBIQUITIN-PROTEIN LIGASE NHLRC1-RELATED"/>
    <property type="match status" value="1"/>
</dbReference>
<dbReference type="SUPFAM" id="SSF63829">
    <property type="entry name" value="Calcium-dependent phosphotriesterase"/>
    <property type="match status" value="2"/>
</dbReference>
<evidence type="ECO:0000256" key="1">
    <source>
        <dbReference type="SAM" id="SignalP"/>
    </source>
</evidence>
<protein>
    <recommendedName>
        <fullName evidence="4">Streptogramin lyase</fullName>
    </recommendedName>
</protein>
<feature type="chain" id="PRO_5012557127" description="Streptogramin lyase" evidence="1">
    <location>
        <begin position="20"/>
        <end position="656"/>
    </location>
</feature>
<dbReference type="Proteomes" id="UP000198356">
    <property type="component" value="Unassembled WGS sequence"/>
</dbReference>
<dbReference type="AlphaFoldDB" id="A0A239DGN1"/>
<evidence type="ECO:0000313" key="2">
    <source>
        <dbReference type="EMBL" id="SNS30933.1"/>
    </source>
</evidence>
<accession>A0A239DGN1</accession>
<dbReference type="OrthoDB" id="107542at2"/>
<proteinExistence type="predicted"/>
<evidence type="ECO:0008006" key="4">
    <source>
        <dbReference type="Google" id="ProtNLM"/>
    </source>
</evidence>
<sequence length="656" mass="65142">MRFAVIVLFSSSLFLVGCAMTEDAASPSTTHVVSSQRLQGEVHGGQQPIAGAHIYLLAANTTGYGGNGIAPSTLNASLSLLTSVPGSTALDASGGATNGFFYSTTDANGDFDISVSCTPGQQVYMYALGGNPGAGINSAVGAMAILGSCPPMGNFSTIPYVSINEVSTIAAAYAFAGFASDATHVSSSGTALAQIGIANAFENAANLVDLGSGTALATTPAGNGVAPQATINSLANTLAACVNTTGPSSTPCNTLFSNAKSGGSTATAGSDTATAAINIAHNSGANVAALFNNANAAAPFAPVLSGVPHDFAIAITFTAPGNAIGGHMAIDGLGNIWSTSSQNKNVVTKMGSSGALLSGNNGYVGGGLNYADGIAIDASGNAWIANKSGNSVTELSSNGTVISSAGTGPYTTPGGQIQVPDAIAIDGLGNVWVTSLQYNIGKNAITYGSLTELSSTGGFLAFNQEESGPYSIAFDQSGDVWVTNGPGLAEFTNTDVPISIFRTGCNTSLGIGSGFYTGVAVDASDNVWTTSSTSSGGSSIQRWSATGSCESFTGGGINTPEGIGIDGDGNVWIANYTINDPGISEFSNTGVPRSGSPYLQDSGILNYPSDIALDGSGNVWIGNTGSSSIVEIVGQAAPVVTPLSAGVAGKILGTRP</sequence>
<feature type="signal peptide" evidence="1">
    <location>
        <begin position="1"/>
        <end position="19"/>
    </location>
</feature>
<evidence type="ECO:0000313" key="3">
    <source>
        <dbReference type="Proteomes" id="UP000198356"/>
    </source>
</evidence>
<gene>
    <name evidence="2" type="ORF">SAMN05421770_101436</name>
</gene>
<dbReference type="RefSeq" id="WP_089406732.1">
    <property type="nucleotide sequence ID" value="NZ_FZOU01000001.1"/>
</dbReference>